<dbReference type="SUPFAM" id="SSF55729">
    <property type="entry name" value="Acyl-CoA N-acyltransferases (Nat)"/>
    <property type="match status" value="1"/>
</dbReference>
<name>A0A369XNK7_9PROT</name>
<dbReference type="PANTHER" id="PTHR47017">
    <property type="entry name" value="ACYL-COA"/>
    <property type="match status" value="1"/>
</dbReference>
<accession>A0A369XNK7</accession>
<dbReference type="InterPro" id="IPR007434">
    <property type="entry name" value="FemAB-like"/>
</dbReference>
<dbReference type="Pfam" id="PF04339">
    <property type="entry name" value="FemAB_like"/>
    <property type="match status" value="1"/>
</dbReference>
<evidence type="ECO:0000313" key="2">
    <source>
        <dbReference type="Proteomes" id="UP000253831"/>
    </source>
</evidence>
<reference evidence="1 2" key="1">
    <citation type="submission" date="2018-05" db="EMBL/GenBank/DDBJ databases">
        <title>Integrated omic analyses show evidence that a Ca. Accumulibacter phosphatis strain performs denitrification under micro-aerobic conditions.</title>
        <authorList>
            <person name="Camejo P.Y."/>
            <person name="Katherine M.D."/>
            <person name="Daniel N.R."/>
        </authorList>
    </citation>
    <scope>NUCLEOTIDE SEQUENCE [LARGE SCALE GENOMIC DNA]</scope>
    <source>
        <strain evidence="1">UW-LDO-IC</strain>
    </source>
</reference>
<dbReference type="PANTHER" id="PTHR47017:SF1">
    <property type="entry name" value="ACYL-COA"/>
    <property type="match status" value="1"/>
</dbReference>
<dbReference type="AlphaFoldDB" id="A0A369XNK7"/>
<proteinExistence type="predicted"/>
<evidence type="ECO:0000313" key="1">
    <source>
        <dbReference type="EMBL" id="RDE51741.1"/>
    </source>
</evidence>
<keyword evidence="1" id="KW-0808">Transferase</keyword>
<protein>
    <submittedName>
        <fullName evidence="1">GNAT family N-acetyltransferase</fullName>
    </submittedName>
</protein>
<gene>
    <name evidence="1" type="ORF">DVS81_04950</name>
</gene>
<comment type="caution">
    <text evidence="1">The sequence shown here is derived from an EMBL/GenBank/DDBJ whole genome shotgun (WGS) entry which is preliminary data.</text>
</comment>
<dbReference type="InterPro" id="IPR016181">
    <property type="entry name" value="Acyl_CoA_acyltransferase"/>
</dbReference>
<dbReference type="Gene3D" id="3.40.630.30">
    <property type="match status" value="1"/>
</dbReference>
<sequence length="389" mass="42716">MPSRISISTALSASAIPRQAWDRLCPAGHPFLNADFLTIIEQYGAAARAWGWAARHLVASDASGAVVGILPLYLKTHSHGDFIYDWSWAAAYRQLGRQYYPKLMSCLPHTPVAGPRLLVAAGPQAAGVRQALLAGARTLLSSAGLSSWHVALPDEDEARMLQSEGLLISHDVQFHWINPGCGDFDGYLASFSAAKRRKVRAERRRVQESGLAIEIRHGDQIDPAEWPLLHALYADTFEKFNNHAVFSAACFAALGTALGRRMVAFIARDHGLPVAVAICFRSDEALYGRYWGCRGNYHSLHFELCFYQGIAYCLRQGLARFEPGAGGEHKLSRGFTPTAVHSAHWIGDPEMRALLGRHLALQGQALADYREQAAEHLPFRRDLGPPSAA</sequence>
<organism evidence="1 2">
    <name type="scientific">Candidatus Accumulibacter meliphilus</name>
    <dbReference type="NCBI Taxonomy" id="2211374"/>
    <lineage>
        <taxon>Bacteria</taxon>
        <taxon>Pseudomonadati</taxon>
        <taxon>Pseudomonadota</taxon>
        <taxon>Betaproteobacteria</taxon>
        <taxon>Candidatus Accumulibacter</taxon>
    </lineage>
</organism>
<dbReference type="GO" id="GO:0016740">
    <property type="term" value="F:transferase activity"/>
    <property type="evidence" value="ECO:0007669"/>
    <property type="project" value="UniProtKB-KW"/>
</dbReference>
<dbReference type="EMBL" id="QPGA01000005">
    <property type="protein sequence ID" value="RDE51741.1"/>
    <property type="molecule type" value="Genomic_DNA"/>
</dbReference>
<dbReference type="Proteomes" id="UP000253831">
    <property type="component" value="Unassembled WGS sequence"/>
</dbReference>